<sequence>MTLIRNVFALASPAVVVFSSCALCSAPEPKFKEQSKFSSNGLVRCGRTVLTVILISYDYKKSLWGVERNGPEYKQLMSKIHWCSAARLRELCCANGGIYIKGAQYIGALDFLLPYEYVKTMKVFHSDAPQSTLKDVYKVLEEDLGQTPSELFSSFDPVPLGTASLAQVHKATMHDGKVVAVKVQHKDIQEHVSVDIYTIELLTKAVSWIFPEFRFKWLIDETKRNLPLEMDFLHEGRNSEKVTKMFSNCKFLKVPKVLWKLSSKRVLMMEFCEGGKVDDLEYMRKHNISSDEVSKRIGELYSEMIFVTGYVHCDPHPGNVLVKKDLNDKVEIVLLDHGLYQQLSDDFRVKYCKLWQCLIASDVEGIKQYSNEMGVGDLYGLFACVLTSRAWSVVTSGIDAGPMTEEEVSVS</sequence>
<dbReference type="InterPro" id="IPR011009">
    <property type="entry name" value="Kinase-like_dom_sf"/>
</dbReference>
<protein>
    <submittedName>
        <fullName evidence="5">AarF domain-containing protein kinase 1-like</fullName>
    </submittedName>
</protein>
<dbReference type="OrthoDB" id="427480at2759"/>
<dbReference type="Gene3D" id="1.10.510.10">
    <property type="entry name" value="Transferase(Phosphotransferase) domain 1"/>
    <property type="match status" value="1"/>
</dbReference>
<dbReference type="Pfam" id="PF03109">
    <property type="entry name" value="ABC1"/>
    <property type="match status" value="1"/>
</dbReference>
<dbReference type="Proteomes" id="UP000515163">
    <property type="component" value="Unplaced"/>
</dbReference>
<feature type="chain" id="PRO_5027610261" evidence="2">
    <location>
        <begin position="20"/>
        <end position="411"/>
    </location>
</feature>
<dbReference type="InterPro" id="IPR000719">
    <property type="entry name" value="Prot_kinase_dom"/>
</dbReference>
<dbReference type="InParanoid" id="A0A6P8I6M7"/>
<gene>
    <name evidence="5" type="primary">LOC116299650</name>
</gene>
<feature type="signal peptide" evidence="2">
    <location>
        <begin position="1"/>
        <end position="19"/>
    </location>
</feature>
<name>A0A6P8I6M7_ACTTE</name>
<reference evidence="5" key="1">
    <citation type="submission" date="2025-08" db="UniProtKB">
        <authorList>
            <consortium name="RefSeq"/>
        </authorList>
    </citation>
    <scope>IDENTIFICATION</scope>
    <source>
        <tissue evidence="5">Tentacle</tissue>
    </source>
</reference>
<dbReference type="GeneID" id="116299650"/>
<proteinExistence type="inferred from homology"/>
<keyword evidence="2" id="KW-0732">Signal</keyword>
<dbReference type="PROSITE" id="PS50011">
    <property type="entry name" value="PROTEIN_KINASE_DOM"/>
    <property type="match status" value="1"/>
</dbReference>
<dbReference type="KEGG" id="aten:116299650"/>
<dbReference type="InterPro" id="IPR045307">
    <property type="entry name" value="ADCK1_dom"/>
</dbReference>
<dbReference type="SUPFAM" id="SSF56112">
    <property type="entry name" value="Protein kinase-like (PK-like)"/>
    <property type="match status" value="1"/>
</dbReference>
<dbReference type="GO" id="GO:0055088">
    <property type="term" value="P:lipid homeostasis"/>
    <property type="evidence" value="ECO:0007669"/>
    <property type="project" value="TreeGrafter"/>
</dbReference>
<comment type="similarity">
    <text evidence="1">Belongs to the protein kinase superfamily. ADCK protein kinase family.</text>
</comment>
<evidence type="ECO:0000256" key="1">
    <source>
        <dbReference type="ARBA" id="ARBA00009670"/>
    </source>
</evidence>
<dbReference type="AlphaFoldDB" id="A0A6P8I6M7"/>
<dbReference type="PROSITE" id="PS51257">
    <property type="entry name" value="PROKAR_LIPOPROTEIN"/>
    <property type="match status" value="1"/>
</dbReference>
<dbReference type="GO" id="GO:0005524">
    <property type="term" value="F:ATP binding"/>
    <property type="evidence" value="ECO:0007669"/>
    <property type="project" value="InterPro"/>
</dbReference>
<dbReference type="GO" id="GO:0005743">
    <property type="term" value="C:mitochondrial inner membrane"/>
    <property type="evidence" value="ECO:0007669"/>
    <property type="project" value="TreeGrafter"/>
</dbReference>
<evidence type="ECO:0000313" key="4">
    <source>
        <dbReference type="Proteomes" id="UP000515163"/>
    </source>
</evidence>
<dbReference type="GO" id="GO:0004672">
    <property type="term" value="F:protein kinase activity"/>
    <property type="evidence" value="ECO:0007669"/>
    <property type="project" value="InterPro"/>
</dbReference>
<keyword evidence="4" id="KW-1185">Reference proteome</keyword>
<evidence type="ECO:0000259" key="3">
    <source>
        <dbReference type="PROSITE" id="PS50011"/>
    </source>
</evidence>
<dbReference type="PANTHER" id="PTHR43173:SF19">
    <property type="entry name" value="AARF DOMAIN-CONTAINING PROTEIN KINASE 1"/>
    <property type="match status" value="1"/>
</dbReference>
<dbReference type="InterPro" id="IPR051130">
    <property type="entry name" value="Mito_struct-func_regulator"/>
</dbReference>
<feature type="domain" description="Protein kinase" evidence="3">
    <location>
        <begin position="154"/>
        <end position="411"/>
    </location>
</feature>
<dbReference type="GO" id="GO:0007005">
    <property type="term" value="P:mitochondrion organization"/>
    <property type="evidence" value="ECO:0007669"/>
    <property type="project" value="TreeGrafter"/>
</dbReference>
<organism evidence="4 5">
    <name type="scientific">Actinia tenebrosa</name>
    <name type="common">Australian red waratah sea anemone</name>
    <dbReference type="NCBI Taxonomy" id="6105"/>
    <lineage>
        <taxon>Eukaryota</taxon>
        <taxon>Metazoa</taxon>
        <taxon>Cnidaria</taxon>
        <taxon>Anthozoa</taxon>
        <taxon>Hexacorallia</taxon>
        <taxon>Actiniaria</taxon>
        <taxon>Actiniidae</taxon>
        <taxon>Actinia</taxon>
    </lineage>
</organism>
<evidence type="ECO:0000313" key="5">
    <source>
        <dbReference type="RefSeq" id="XP_031564209.1"/>
    </source>
</evidence>
<dbReference type="InterPro" id="IPR004147">
    <property type="entry name" value="ABC1_dom"/>
</dbReference>
<evidence type="ECO:0000256" key="2">
    <source>
        <dbReference type="SAM" id="SignalP"/>
    </source>
</evidence>
<dbReference type="CDD" id="cd13969">
    <property type="entry name" value="ADCK1-like"/>
    <property type="match status" value="1"/>
</dbReference>
<accession>A0A6P8I6M7</accession>
<dbReference type="PANTHER" id="PTHR43173">
    <property type="entry name" value="ABC1 FAMILY PROTEIN"/>
    <property type="match status" value="1"/>
</dbReference>
<dbReference type="RefSeq" id="XP_031564209.1">
    <property type="nucleotide sequence ID" value="XM_031708349.1"/>
</dbReference>
<dbReference type="FunCoup" id="A0A6P8I6M7">
    <property type="interactions" value="937"/>
</dbReference>